<evidence type="ECO:0000313" key="2">
    <source>
        <dbReference type="Proteomes" id="UP000424527"/>
    </source>
</evidence>
<dbReference type="Gene3D" id="2.130.10.10">
    <property type="entry name" value="YVTN repeat-like/Quinoprotein amine dehydrogenase"/>
    <property type="match status" value="1"/>
</dbReference>
<dbReference type="PANTHER" id="PTHR19871:SF39">
    <property type="entry name" value="NACHT AND WD REPEAT DOMAIN-CONTAINING PROTEIN 2"/>
    <property type="match status" value="1"/>
</dbReference>
<organism evidence="1 2">
    <name type="scientific">Larimichthys crocea</name>
    <name type="common">Large yellow croaker</name>
    <name type="synonym">Pseudosciaena crocea</name>
    <dbReference type="NCBI Taxonomy" id="215358"/>
    <lineage>
        <taxon>Eukaryota</taxon>
        <taxon>Metazoa</taxon>
        <taxon>Chordata</taxon>
        <taxon>Craniata</taxon>
        <taxon>Vertebrata</taxon>
        <taxon>Euteleostomi</taxon>
        <taxon>Actinopterygii</taxon>
        <taxon>Neopterygii</taxon>
        <taxon>Teleostei</taxon>
        <taxon>Neoteleostei</taxon>
        <taxon>Acanthomorphata</taxon>
        <taxon>Eupercaria</taxon>
        <taxon>Sciaenidae</taxon>
        <taxon>Larimichthys</taxon>
    </lineage>
</organism>
<proteinExistence type="predicted"/>
<dbReference type="Proteomes" id="UP000424527">
    <property type="component" value="Unassembled WGS sequence"/>
</dbReference>
<dbReference type="PANTHER" id="PTHR19871">
    <property type="entry name" value="BETA TRANSDUCIN-RELATED PROTEIN"/>
    <property type="match status" value="1"/>
</dbReference>
<dbReference type="Pfam" id="PF15770">
    <property type="entry name" value="DUF4699"/>
    <property type="match status" value="1"/>
</dbReference>
<reference evidence="1 2" key="1">
    <citation type="submission" date="2019-07" db="EMBL/GenBank/DDBJ databases">
        <title>Chromosome genome assembly for large yellow croaker.</title>
        <authorList>
            <person name="Xiao S."/>
        </authorList>
    </citation>
    <scope>NUCLEOTIDE SEQUENCE [LARGE SCALE GENOMIC DNA]</scope>
    <source>
        <strain evidence="1">JMULYC20181020</strain>
        <tissue evidence="1">Muscle</tissue>
    </source>
</reference>
<name>A0A6G0HIV7_LARCR</name>
<protein>
    <submittedName>
        <fullName evidence="1">NACHT and WD repeat domain-containing protein 2</fullName>
    </submittedName>
</protein>
<keyword evidence="2" id="KW-1185">Reference proteome</keyword>
<sequence>MTSPVSTSGKPTLEKTSFRINGQRISQLLITHNDQFVVSLCEQNASRVWRLATGHKVCNILVTLQNALITTANTFLVGTSKNKLLAVSLWSGSVSKKFVCDDGITIVNFKLIPDCPDCVVFITSTETVFIWSVADESVCRRVQLPTNFLKNLEDFQISPNGKLGIISKGDENINVLDLHSGKLRLVHAAGIIWRQKLSRDGRYLVYVCFRNCDEDDDAGVVSNLIVMRLADGKSIGTCSLYKTPTFLSLSQRALNIIIGFEDGSIGTYTVVDRVDAALKIKIATSNSRQIVNNASQKVRPKCGNHSFKTVADCTWRESTEVFSRDSPINVSDSGEVPHLRLARQLHDTAGQMGCQCCRMIKSYIYDPSVAVDGTKADSAGSSLYQSHHLSGSAPSSNNQKQGIHNLGYIKSNDSTLKLEVDNNHVNHNLHAAPSMKEVYRQGSAPPAEVYIIQPEALGPRWMLQERGPSQVPVYPNIQEYEKQASYPERGHRASRNGWDNSITECVIGVESLSADEIDEGVGGTPEYPCDTGDEGSVLSVEIHTSTTSLSSADTRDELRLPKTSDISTMESGISVMKSEDEEEEVQSVTDSMVAEALAALEAATAGEDFE</sequence>
<dbReference type="AlphaFoldDB" id="A0A6G0HIV7"/>
<dbReference type="InterPro" id="IPR015943">
    <property type="entry name" value="WD40/YVTN_repeat-like_dom_sf"/>
</dbReference>
<accession>A0A6G0HIV7</accession>
<dbReference type="SUPFAM" id="SSF50978">
    <property type="entry name" value="WD40 repeat-like"/>
    <property type="match status" value="1"/>
</dbReference>
<dbReference type="EMBL" id="REGW02000023">
    <property type="protein sequence ID" value="KAE8279134.1"/>
    <property type="molecule type" value="Genomic_DNA"/>
</dbReference>
<dbReference type="FunFam" id="2.130.10.10:FF:000727">
    <property type="entry name" value="NACHT and WD repeat domain containing 2"/>
    <property type="match status" value="1"/>
</dbReference>
<dbReference type="InterPro" id="IPR036322">
    <property type="entry name" value="WD40_repeat_dom_sf"/>
</dbReference>
<gene>
    <name evidence="1" type="ORF">D5F01_LYC22720</name>
</gene>
<dbReference type="InterPro" id="IPR052752">
    <property type="entry name" value="NACHT-WD_repeat"/>
</dbReference>
<comment type="caution">
    <text evidence="1">The sequence shown here is derived from an EMBL/GenBank/DDBJ whole genome shotgun (WGS) entry which is preliminary data.</text>
</comment>
<dbReference type="InterPro" id="IPR031528">
    <property type="entry name" value="C4orf19"/>
</dbReference>
<evidence type="ECO:0000313" key="1">
    <source>
        <dbReference type="EMBL" id="KAE8279134.1"/>
    </source>
</evidence>